<proteinExistence type="predicted"/>
<organism evidence="1">
    <name type="scientific">Amphimedon queenslandica</name>
    <name type="common">Sponge</name>
    <dbReference type="NCBI Taxonomy" id="400682"/>
    <lineage>
        <taxon>Eukaryota</taxon>
        <taxon>Metazoa</taxon>
        <taxon>Porifera</taxon>
        <taxon>Demospongiae</taxon>
        <taxon>Heteroscleromorpha</taxon>
        <taxon>Haplosclerida</taxon>
        <taxon>Niphatidae</taxon>
        <taxon>Amphimedon</taxon>
    </lineage>
</organism>
<dbReference type="EnsemblMetazoa" id="Aqu2.1.09448_001">
    <property type="protein sequence ID" value="Aqu2.1.09448_001"/>
    <property type="gene ID" value="Aqu2.1.09448"/>
</dbReference>
<dbReference type="InParanoid" id="A0A1X7T4N0"/>
<reference evidence="1" key="1">
    <citation type="submission" date="2017-05" db="UniProtKB">
        <authorList>
            <consortium name="EnsemblMetazoa"/>
        </authorList>
    </citation>
    <scope>IDENTIFICATION</scope>
</reference>
<protein>
    <submittedName>
        <fullName evidence="1">Uncharacterized protein</fullName>
    </submittedName>
</protein>
<accession>A0A1X7T4N0</accession>
<name>A0A1X7T4N0_AMPQE</name>
<dbReference type="AlphaFoldDB" id="A0A1X7T4N0"/>
<evidence type="ECO:0000313" key="1">
    <source>
        <dbReference type="EnsemblMetazoa" id="Aqu2.1.09448_001"/>
    </source>
</evidence>
<sequence length="53" mass="5801">DKTGKDDTIGLNETANQSLVVEDNIANHDVFEVNDETASQSLTVEKSKPNKKI</sequence>